<evidence type="ECO:0000313" key="3">
    <source>
        <dbReference type="Proteomes" id="UP001626593"/>
    </source>
</evidence>
<evidence type="ECO:0000256" key="1">
    <source>
        <dbReference type="SAM" id="Phobius"/>
    </source>
</evidence>
<name>A0ABZ1ALV9_AROEV</name>
<keyword evidence="1" id="KW-1133">Transmembrane helix</keyword>
<proteinExistence type="predicted"/>
<protein>
    <recommendedName>
        <fullName evidence="4">ResB-like domain-containing protein</fullName>
    </recommendedName>
</protein>
<keyword evidence="3" id="KW-1185">Reference proteome</keyword>
<evidence type="ECO:0008006" key="4">
    <source>
        <dbReference type="Google" id="ProtNLM"/>
    </source>
</evidence>
<dbReference type="Proteomes" id="UP001626593">
    <property type="component" value="Chromosome"/>
</dbReference>
<organism evidence="2 3">
    <name type="scientific">Aromatoleum evansii</name>
    <name type="common">Azoarcus evansii</name>
    <dbReference type="NCBI Taxonomy" id="59406"/>
    <lineage>
        <taxon>Bacteria</taxon>
        <taxon>Pseudomonadati</taxon>
        <taxon>Pseudomonadota</taxon>
        <taxon>Betaproteobacteria</taxon>
        <taxon>Rhodocyclales</taxon>
        <taxon>Rhodocyclaceae</taxon>
        <taxon>Aromatoleum</taxon>
    </lineage>
</organism>
<feature type="transmembrane region" description="Helical" evidence="1">
    <location>
        <begin position="18"/>
        <end position="36"/>
    </location>
</feature>
<keyword evidence="1" id="KW-0812">Transmembrane</keyword>
<reference evidence="2 3" key="1">
    <citation type="submission" date="2023-12" db="EMBL/GenBank/DDBJ databases">
        <title>A. evansii MAY27, complete genome.</title>
        <authorList>
            <person name="Wang Y."/>
        </authorList>
    </citation>
    <scope>NUCLEOTIDE SEQUENCE [LARGE SCALE GENOMIC DNA]</scope>
    <source>
        <strain evidence="2 3">MAY27</strain>
    </source>
</reference>
<feature type="transmembrane region" description="Helical" evidence="1">
    <location>
        <begin position="72"/>
        <end position="92"/>
    </location>
</feature>
<keyword evidence="1" id="KW-0472">Membrane</keyword>
<dbReference type="RefSeq" id="WP_407279499.1">
    <property type="nucleotide sequence ID" value="NZ_CP141259.1"/>
</dbReference>
<feature type="transmembrane region" description="Helical" evidence="1">
    <location>
        <begin position="300"/>
        <end position="317"/>
    </location>
</feature>
<sequence>MAATATERTLHALASPKWMLAFFAFAAASAVLSIHFPELITAAWTVPLALFAVTLLASILTRPRFRRDPLLLGLHLALLAIIALVGLARLTYLDGAVTLTEGGEPFAGVLDIEQRGPFHPSKLDRLRFANEGVFEAFDANERGPAIHSRIRWWDSAGRSHVAEIANDVPLLLAGYRIYATYNRGFSPVFRWHSKNGETDVGAVQLRGDLDFGMANEWTPPNGRPLWIMLDPQRSTLMQPGEQRSGLGAESLPHRIVVRRDTTRETLEPGQTISFDDGSLTYLGLRSWMGYRIVYDLASDWLMGASLILVLCMSLYYWRTLRIPAVQTATAS</sequence>
<evidence type="ECO:0000313" key="2">
    <source>
        <dbReference type="EMBL" id="WRL46763.1"/>
    </source>
</evidence>
<feature type="transmembrane region" description="Helical" evidence="1">
    <location>
        <begin position="42"/>
        <end position="60"/>
    </location>
</feature>
<gene>
    <name evidence="2" type="ORF">U5817_01575</name>
</gene>
<dbReference type="EMBL" id="CP141259">
    <property type="protein sequence ID" value="WRL46763.1"/>
    <property type="molecule type" value="Genomic_DNA"/>
</dbReference>
<accession>A0ABZ1ALV9</accession>